<dbReference type="EMBL" id="BAABHK010000023">
    <property type="protein sequence ID" value="GAA4638510.1"/>
    <property type="molecule type" value="Genomic_DNA"/>
</dbReference>
<keyword evidence="1" id="KW-0560">Oxidoreductase</keyword>
<organism evidence="4 5">
    <name type="scientific">Actinoallomurus vinaceus</name>
    <dbReference type="NCBI Taxonomy" id="1080074"/>
    <lineage>
        <taxon>Bacteria</taxon>
        <taxon>Bacillati</taxon>
        <taxon>Actinomycetota</taxon>
        <taxon>Actinomycetes</taxon>
        <taxon>Streptosporangiales</taxon>
        <taxon>Thermomonosporaceae</taxon>
        <taxon>Actinoallomurus</taxon>
    </lineage>
</organism>
<proteinExistence type="inferred from homology"/>
<reference evidence="5" key="1">
    <citation type="journal article" date="2019" name="Int. J. Syst. Evol. Microbiol.">
        <title>The Global Catalogue of Microorganisms (GCM) 10K type strain sequencing project: providing services to taxonomists for standard genome sequencing and annotation.</title>
        <authorList>
            <consortium name="The Broad Institute Genomics Platform"/>
            <consortium name="The Broad Institute Genome Sequencing Center for Infectious Disease"/>
            <person name="Wu L."/>
            <person name="Ma J."/>
        </authorList>
    </citation>
    <scope>NUCLEOTIDE SEQUENCE [LARGE SCALE GENOMIC DNA]</scope>
    <source>
        <strain evidence="5">JCM 17939</strain>
    </source>
</reference>
<dbReference type="Proteomes" id="UP001501442">
    <property type="component" value="Unassembled WGS sequence"/>
</dbReference>
<dbReference type="InterPro" id="IPR057326">
    <property type="entry name" value="KR_dom"/>
</dbReference>
<dbReference type="PANTHER" id="PTHR10366">
    <property type="entry name" value="NAD DEPENDENT EPIMERASE/DEHYDRATASE"/>
    <property type="match status" value="1"/>
</dbReference>
<name>A0ABP8URS4_9ACTN</name>
<sequence>MTLESTHDDGLVLVTGGSGYLGSHVVGRLLANGHTVRATVRSLGRATELRAMVADPSGRLEIVSADLSEDEGWAEAVAGCTYVLHVASPFPAAQPQNPDEVIVPARDGALRVLRAARDAEVKRVVMTSSFAAVGYSHKPGNEYDETDWTDPADDNPPYIRSKAIAERAAWDFVQAEGGDLELTVINPSGIFGPLLGPHLSTSTGLVKAMLEGGMPAVPPVYFGVVDVRDVADLHVRAMRHPAAAGERFLASSGEAISFLQVAQILAKHLGASAAKVPAQELTADQVREAARSNPALQEVVGRLGEIPVLHTEKARDMLGWAPRDPESTIVETAESLIRLKAVVD</sequence>
<evidence type="ECO:0000259" key="3">
    <source>
        <dbReference type="SMART" id="SM00822"/>
    </source>
</evidence>
<dbReference type="RefSeq" id="WP_345441975.1">
    <property type="nucleotide sequence ID" value="NZ_BAABHK010000023.1"/>
</dbReference>
<gene>
    <name evidence="4" type="ORF">GCM10023196_096560</name>
</gene>
<comment type="similarity">
    <text evidence="2">Belongs to the NAD(P)-dependent epimerase/dehydratase family. Dihydroflavonol-4-reductase subfamily.</text>
</comment>
<evidence type="ECO:0000313" key="4">
    <source>
        <dbReference type="EMBL" id="GAA4638510.1"/>
    </source>
</evidence>
<evidence type="ECO:0000256" key="1">
    <source>
        <dbReference type="ARBA" id="ARBA00023002"/>
    </source>
</evidence>
<dbReference type="CDD" id="cd05227">
    <property type="entry name" value="AR_SDR_e"/>
    <property type="match status" value="1"/>
</dbReference>
<dbReference type="InterPro" id="IPR001509">
    <property type="entry name" value="Epimerase_deHydtase"/>
</dbReference>
<evidence type="ECO:0000256" key="2">
    <source>
        <dbReference type="ARBA" id="ARBA00023445"/>
    </source>
</evidence>
<dbReference type="InterPro" id="IPR050425">
    <property type="entry name" value="NAD(P)_dehydrat-like"/>
</dbReference>
<feature type="domain" description="Ketoreductase" evidence="3">
    <location>
        <begin position="10"/>
        <end position="193"/>
    </location>
</feature>
<dbReference type="Gene3D" id="3.40.50.720">
    <property type="entry name" value="NAD(P)-binding Rossmann-like Domain"/>
    <property type="match status" value="1"/>
</dbReference>
<dbReference type="Pfam" id="PF01370">
    <property type="entry name" value="Epimerase"/>
    <property type="match status" value="1"/>
</dbReference>
<protein>
    <submittedName>
        <fullName evidence="4">Aldehyde reductase</fullName>
    </submittedName>
</protein>
<evidence type="ECO:0000313" key="5">
    <source>
        <dbReference type="Proteomes" id="UP001501442"/>
    </source>
</evidence>
<accession>A0ABP8URS4</accession>
<dbReference type="SMART" id="SM00822">
    <property type="entry name" value="PKS_KR"/>
    <property type="match status" value="1"/>
</dbReference>
<dbReference type="SUPFAM" id="SSF51735">
    <property type="entry name" value="NAD(P)-binding Rossmann-fold domains"/>
    <property type="match status" value="1"/>
</dbReference>
<dbReference type="InterPro" id="IPR036291">
    <property type="entry name" value="NAD(P)-bd_dom_sf"/>
</dbReference>
<dbReference type="PANTHER" id="PTHR10366:SF564">
    <property type="entry name" value="STEROL-4-ALPHA-CARBOXYLATE 3-DEHYDROGENASE, DECARBOXYLATING"/>
    <property type="match status" value="1"/>
</dbReference>
<keyword evidence="5" id="KW-1185">Reference proteome</keyword>
<comment type="caution">
    <text evidence="4">The sequence shown here is derived from an EMBL/GenBank/DDBJ whole genome shotgun (WGS) entry which is preliminary data.</text>
</comment>